<name>A0A918YZZ7_9ACTN</name>
<dbReference type="AlphaFoldDB" id="A0A918YZZ7"/>
<dbReference type="EMBL" id="BNAT01000017">
    <property type="protein sequence ID" value="GHE31855.1"/>
    <property type="molecule type" value="Genomic_DNA"/>
</dbReference>
<sequence length="60" mass="6638">MAGFRAQQEGQRLPQGADAVVVVMARHHLAAEAETPQRREGAYQCLVRSVGRVVRHGRTQ</sequence>
<accession>A0A918YZZ7</accession>
<keyword evidence="2" id="KW-1185">Reference proteome</keyword>
<dbReference type="Proteomes" id="UP000603227">
    <property type="component" value="Unassembled WGS sequence"/>
</dbReference>
<gene>
    <name evidence="1" type="ORF">GCM10017771_48370</name>
</gene>
<proteinExistence type="predicted"/>
<evidence type="ECO:0000313" key="1">
    <source>
        <dbReference type="EMBL" id="GHE31855.1"/>
    </source>
</evidence>
<organism evidence="1 2">
    <name type="scientific">Streptomyces capitiformicae</name>
    <dbReference type="NCBI Taxonomy" id="2014920"/>
    <lineage>
        <taxon>Bacteria</taxon>
        <taxon>Bacillati</taxon>
        <taxon>Actinomycetota</taxon>
        <taxon>Actinomycetes</taxon>
        <taxon>Kitasatosporales</taxon>
        <taxon>Streptomycetaceae</taxon>
        <taxon>Streptomyces</taxon>
    </lineage>
</organism>
<reference evidence="1" key="1">
    <citation type="journal article" date="2014" name="Int. J. Syst. Evol. Microbiol.">
        <title>Complete genome sequence of Corynebacterium casei LMG S-19264T (=DSM 44701T), isolated from a smear-ripened cheese.</title>
        <authorList>
            <consortium name="US DOE Joint Genome Institute (JGI-PGF)"/>
            <person name="Walter F."/>
            <person name="Albersmeier A."/>
            <person name="Kalinowski J."/>
            <person name="Ruckert C."/>
        </authorList>
    </citation>
    <scope>NUCLEOTIDE SEQUENCE</scope>
    <source>
        <strain evidence="1">CGMCC 4.7403</strain>
    </source>
</reference>
<comment type="caution">
    <text evidence="1">The sequence shown here is derived from an EMBL/GenBank/DDBJ whole genome shotgun (WGS) entry which is preliminary data.</text>
</comment>
<evidence type="ECO:0000313" key="2">
    <source>
        <dbReference type="Proteomes" id="UP000603227"/>
    </source>
</evidence>
<reference evidence="1" key="2">
    <citation type="submission" date="2020-09" db="EMBL/GenBank/DDBJ databases">
        <authorList>
            <person name="Sun Q."/>
            <person name="Zhou Y."/>
        </authorList>
    </citation>
    <scope>NUCLEOTIDE SEQUENCE</scope>
    <source>
        <strain evidence="1">CGMCC 4.7403</strain>
    </source>
</reference>
<protein>
    <submittedName>
        <fullName evidence="1">Uncharacterized protein</fullName>
    </submittedName>
</protein>